<accession>A0A4P7AHM8</accession>
<dbReference type="AlphaFoldDB" id="A0A4P7AHM8"/>
<dbReference type="Gene3D" id="3.30.1330.80">
    <property type="entry name" value="Hypothetical protein, similar to alpha- acetolactate decarboxylase, domain 2"/>
    <property type="match status" value="1"/>
</dbReference>
<reference evidence="1 2" key="1">
    <citation type="submission" date="2019-03" db="EMBL/GenBank/DDBJ databases">
        <title>Complete genome sequence of Spiroplasma gladiatoris TG-1 (DSM 22552).</title>
        <authorList>
            <person name="Lin Y.-C."/>
            <person name="Chou L."/>
            <person name="Kuo C.-H."/>
        </authorList>
    </citation>
    <scope>NUCLEOTIDE SEQUENCE [LARGE SCALE GENOMIC DNA]</scope>
    <source>
        <strain evidence="1 2">TG-1</strain>
    </source>
</reference>
<dbReference type="EMBL" id="CP038013">
    <property type="protein sequence ID" value="QBQ07631.1"/>
    <property type="molecule type" value="Genomic_DNA"/>
</dbReference>
<dbReference type="OrthoDB" id="389384at2"/>
<evidence type="ECO:0000313" key="1">
    <source>
        <dbReference type="EMBL" id="QBQ07631.1"/>
    </source>
</evidence>
<dbReference type="Proteomes" id="UP000294309">
    <property type="component" value="Chromosome"/>
</dbReference>
<proteinExistence type="predicted"/>
<evidence type="ECO:0000313" key="2">
    <source>
        <dbReference type="Proteomes" id="UP000294309"/>
    </source>
</evidence>
<keyword evidence="2" id="KW-1185">Reference proteome</keyword>
<gene>
    <name evidence="1" type="ORF">SGLAD_v1c04320</name>
</gene>
<organism evidence="1 2">
    <name type="scientific">Spiroplasma gladiatoris</name>
    <dbReference type="NCBI Taxonomy" id="2143"/>
    <lineage>
        <taxon>Bacteria</taxon>
        <taxon>Bacillati</taxon>
        <taxon>Mycoplasmatota</taxon>
        <taxon>Mollicutes</taxon>
        <taxon>Entomoplasmatales</taxon>
        <taxon>Spiroplasmataceae</taxon>
        <taxon>Spiroplasma</taxon>
    </lineage>
</organism>
<dbReference type="KEGG" id="sgq:SGLAD_v1c04320"/>
<dbReference type="RefSeq" id="WP_134297425.1">
    <property type="nucleotide sequence ID" value="NZ_CP038013.1"/>
</dbReference>
<protein>
    <submittedName>
        <fullName evidence="1">Uncharacterized protein</fullName>
    </submittedName>
</protein>
<name>A0A4P7AHM8_9MOLU</name>
<dbReference type="SUPFAM" id="SSF117856">
    <property type="entry name" value="AF0104/ALDC/Ptd012-like"/>
    <property type="match status" value="1"/>
</dbReference>
<sequence length="120" mass="13963">MQVRERADFIILYFSKNEDIIAEINKVVREYMITEAKVTGSGYLNRLEYGILAESDPIFFKKFLVEKLLTVTNFQGRILERELSLMINAVDSENIYHSGKVFSTNTENDLIMTMQVLRTE</sequence>